<keyword evidence="2" id="KW-1185">Reference proteome</keyword>
<evidence type="ECO:0000313" key="2">
    <source>
        <dbReference type="Proteomes" id="UP000479000"/>
    </source>
</evidence>
<name>A0A6H5GA69_9HEMI</name>
<proteinExistence type="predicted"/>
<dbReference type="Proteomes" id="UP000479000">
    <property type="component" value="Unassembled WGS sequence"/>
</dbReference>
<feature type="non-terminal residue" evidence="1">
    <location>
        <position position="86"/>
    </location>
</feature>
<protein>
    <submittedName>
        <fullName evidence="1">Uncharacterized protein</fullName>
    </submittedName>
</protein>
<dbReference type="AlphaFoldDB" id="A0A6H5GA69"/>
<reference evidence="1 2" key="1">
    <citation type="submission" date="2020-02" db="EMBL/GenBank/DDBJ databases">
        <authorList>
            <person name="Ferguson B K."/>
        </authorList>
    </citation>
    <scope>NUCLEOTIDE SEQUENCE [LARGE SCALE GENOMIC DNA]</scope>
</reference>
<organism evidence="1 2">
    <name type="scientific">Nesidiocoris tenuis</name>
    <dbReference type="NCBI Taxonomy" id="355587"/>
    <lineage>
        <taxon>Eukaryota</taxon>
        <taxon>Metazoa</taxon>
        <taxon>Ecdysozoa</taxon>
        <taxon>Arthropoda</taxon>
        <taxon>Hexapoda</taxon>
        <taxon>Insecta</taxon>
        <taxon>Pterygota</taxon>
        <taxon>Neoptera</taxon>
        <taxon>Paraneoptera</taxon>
        <taxon>Hemiptera</taxon>
        <taxon>Heteroptera</taxon>
        <taxon>Panheteroptera</taxon>
        <taxon>Cimicomorpha</taxon>
        <taxon>Miridae</taxon>
        <taxon>Dicyphina</taxon>
        <taxon>Nesidiocoris</taxon>
    </lineage>
</organism>
<sequence>MYLRLLEFYQSKPYDPILTCNKNNNCQTMQGAHKELDNASPFYDNQLTIVSRSEGCLKDRLTKDEVPSMVKRTEENSENRIVARRT</sequence>
<dbReference type="EMBL" id="CADCXU010008166">
    <property type="protein sequence ID" value="CAA9999069.1"/>
    <property type="molecule type" value="Genomic_DNA"/>
</dbReference>
<accession>A0A6H5GA69</accession>
<gene>
    <name evidence="1" type="ORF">NTEN_LOCUS5352</name>
</gene>
<evidence type="ECO:0000313" key="1">
    <source>
        <dbReference type="EMBL" id="CAA9999069.1"/>
    </source>
</evidence>